<dbReference type="AlphaFoldDB" id="A0AAN6X1T2"/>
<protein>
    <submittedName>
        <fullName evidence="2">Uncharacterized protein</fullName>
    </submittedName>
</protein>
<proteinExistence type="predicted"/>
<evidence type="ECO:0000256" key="1">
    <source>
        <dbReference type="SAM" id="MobiDB-lite"/>
    </source>
</evidence>
<sequence length="235" mass="26126">MNRFPVVMFEVLFPILIQKSKTEPLPDFSLLGVGAQFDNSHLGPWPKGTARDATPNSTDMELESPDEQPATSSNSQSILAPVETPNFGIQILTDGQPTERITEESILVENGRSLERSNQFEHTKAHVSHISTWEKTSEWYKPRKTIGIDMTPSLKRGLLLRKPQLDFEDLRLMLSLATTVQDPNDSIAGAVMPEFCNSLVCLQHLLVQLGPYIPWMGLLDRGLTGCESGVINARV</sequence>
<gene>
    <name evidence="2" type="ORF">QBC35DRAFT_483737</name>
</gene>
<evidence type="ECO:0000313" key="3">
    <source>
        <dbReference type="Proteomes" id="UP001302126"/>
    </source>
</evidence>
<name>A0AAN6X1T2_9PEZI</name>
<keyword evidence="3" id="KW-1185">Reference proteome</keyword>
<organism evidence="2 3">
    <name type="scientific">Podospora australis</name>
    <dbReference type="NCBI Taxonomy" id="1536484"/>
    <lineage>
        <taxon>Eukaryota</taxon>
        <taxon>Fungi</taxon>
        <taxon>Dikarya</taxon>
        <taxon>Ascomycota</taxon>
        <taxon>Pezizomycotina</taxon>
        <taxon>Sordariomycetes</taxon>
        <taxon>Sordariomycetidae</taxon>
        <taxon>Sordariales</taxon>
        <taxon>Podosporaceae</taxon>
        <taxon>Podospora</taxon>
    </lineage>
</organism>
<dbReference type="EMBL" id="MU864354">
    <property type="protein sequence ID" value="KAK4192424.1"/>
    <property type="molecule type" value="Genomic_DNA"/>
</dbReference>
<reference evidence="2" key="1">
    <citation type="journal article" date="2023" name="Mol. Phylogenet. Evol.">
        <title>Genome-scale phylogeny and comparative genomics of the fungal order Sordariales.</title>
        <authorList>
            <person name="Hensen N."/>
            <person name="Bonometti L."/>
            <person name="Westerberg I."/>
            <person name="Brannstrom I.O."/>
            <person name="Guillou S."/>
            <person name="Cros-Aarteil S."/>
            <person name="Calhoun S."/>
            <person name="Haridas S."/>
            <person name="Kuo A."/>
            <person name="Mondo S."/>
            <person name="Pangilinan J."/>
            <person name="Riley R."/>
            <person name="LaButti K."/>
            <person name="Andreopoulos B."/>
            <person name="Lipzen A."/>
            <person name="Chen C."/>
            <person name="Yan M."/>
            <person name="Daum C."/>
            <person name="Ng V."/>
            <person name="Clum A."/>
            <person name="Steindorff A."/>
            <person name="Ohm R.A."/>
            <person name="Martin F."/>
            <person name="Silar P."/>
            <person name="Natvig D.O."/>
            <person name="Lalanne C."/>
            <person name="Gautier V."/>
            <person name="Ament-Velasquez S.L."/>
            <person name="Kruys A."/>
            <person name="Hutchinson M.I."/>
            <person name="Powell A.J."/>
            <person name="Barry K."/>
            <person name="Miller A.N."/>
            <person name="Grigoriev I.V."/>
            <person name="Debuchy R."/>
            <person name="Gladieux P."/>
            <person name="Hiltunen Thoren M."/>
            <person name="Johannesson H."/>
        </authorList>
    </citation>
    <scope>NUCLEOTIDE SEQUENCE</scope>
    <source>
        <strain evidence="2">PSN309</strain>
    </source>
</reference>
<dbReference type="Proteomes" id="UP001302126">
    <property type="component" value="Unassembled WGS sequence"/>
</dbReference>
<comment type="caution">
    <text evidence="2">The sequence shown here is derived from an EMBL/GenBank/DDBJ whole genome shotgun (WGS) entry which is preliminary data.</text>
</comment>
<accession>A0AAN6X1T2</accession>
<reference evidence="2" key="2">
    <citation type="submission" date="2023-05" db="EMBL/GenBank/DDBJ databases">
        <authorList>
            <consortium name="Lawrence Berkeley National Laboratory"/>
            <person name="Steindorff A."/>
            <person name="Hensen N."/>
            <person name="Bonometti L."/>
            <person name="Westerberg I."/>
            <person name="Brannstrom I.O."/>
            <person name="Guillou S."/>
            <person name="Cros-Aarteil S."/>
            <person name="Calhoun S."/>
            <person name="Haridas S."/>
            <person name="Kuo A."/>
            <person name="Mondo S."/>
            <person name="Pangilinan J."/>
            <person name="Riley R."/>
            <person name="Labutti K."/>
            <person name="Andreopoulos B."/>
            <person name="Lipzen A."/>
            <person name="Chen C."/>
            <person name="Yanf M."/>
            <person name="Daum C."/>
            <person name="Ng V."/>
            <person name="Clum A."/>
            <person name="Ohm R."/>
            <person name="Martin F."/>
            <person name="Silar P."/>
            <person name="Natvig D."/>
            <person name="Lalanne C."/>
            <person name="Gautier V."/>
            <person name="Ament-Velasquez S.L."/>
            <person name="Kruys A."/>
            <person name="Hutchinson M.I."/>
            <person name="Powell A.J."/>
            <person name="Barry K."/>
            <person name="Miller A.N."/>
            <person name="Grigoriev I.V."/>
            <person name="Debuchy R."/>
            <person name="Gladieux P."/>
            <person name="Thoren M.H."/>
            <person name="Johannesson H."/>
        </authorList>
    </citation>
    <scope>NUCLEOTIDE SEQUENCE</scope>
    <source>
        <strain evidence="2">PSN309</strain>
    </source>
</reference>
<evidence type="ECO:0000313" key="2">
    <source>
        <dbReference type="EMBL" id="KAK4192424.1"/>
    </source>
</evidence>
<feature type="region of interest" description="Disordered" evidence="1">
    <location>
        <begin position="41"/>
        <end position="77"/>
    </location>
</feature>